<dbReference type="EMBL" id="JAUUTW010000026">
    <property type="protein sequence ID" value="MDP1453471.1"/>
    <property type="molecule type" value="Genomic_DNA"/>
</dbReference>
<evidence type="ECO:0000313" key="3">
    <source>
        <dbReference type="Proteomes" id="UP001178275"/>
    </source>
</evidence>
<comment type="caution">
    <text evidence="2">The sequence shown here is derived from an EMBL/GenBank/DDBJ whole genome shotgun (WGS) entry which is preliminary data.</text>
</comment>
<accession>A0AA90PF89</accession>
<sequence>MDKKTQLALIFLLIPLAISIYFWFSDVALLRGGYDLAIDGFVVARALMIIYTLHLLRKLGEFIIKNKKD</sequence>
<organism evidence="2 3">
    <name type="scientific">Peribacillus frigoritolerans</name>
    <dbReference type="NCBI Taxonomy" id="450367"/>
    <lineage>
        <taxon>Bacteria</taxon>
        <taxon>Bacillati</taxon>
        <taxon>Bacillota</taxon>
        <taxon>Bacilli</taxon>
        <taxon>Bacillales</taxon>
        <taxon>Bacillaceae</taxon>
        <taxon>Peribacillus</taxon>
    </lineage>
</organism>
<feature type="transmembrane region" description="Helical" evidence="1">
    <location>
        <begin position="7"/>
        <end position="24"/>
    </location>
</feature>
<evidence type="ECO:0000313" key="2">
    <source>
        <dbReference type="EMBL" id="MDP1453471.1"/>
    </source>
</evidence>
<feature type="transmembrane region" description="Helical" evidence="1">
    <location>
        <begin position="36"/>
        <end position="56"/>
    </location>
</feature>
<reference evidence="2" key="1">
    <citation type="submission" date="2023-07" db="EMBL/GenBank/DDBJ databases">
        <title>Murine gut Bacillus species.</title>
        <authorList>
            <person name="Gutman E."/>
            <person name="Hashuel R."/>
            <person name="Litvak Y."/>
        </authorList>
    </citation>
    <scope>NUCLEOTIDE SEQUENCE</scope>
    <source>
        <strain evidence="2">RU293</strain>
    </source>
</reference>
<evidence type="ECO:0000256" key="1">
    <source>
        <dbReference type="SAM" id="Phobius"/>
    </source>
</evidence>
<protein>
    <submittedName>
        <fullName evidence="2">Uncharacterized protein</fullName>
    </submittedName>
</protein>
<keyword evidence="1" id="KW-1133">Transmembrane helix</keyword>
<dbReference type="RefSeq" id="WP_305161552.1">
    <property type="nucleotide sequence ID" value="NZ_JAUUTW010000026.1"/>
</dbReference>
<proteinExistence type="predicted"/>
<dbReference type="Proteomes" id="UP001178275">
    <property type="component" value="Unassembled WGS sequence"/>
</dbReference>
<gene>
    <name evidence="2" type="ORF">Q8G36_21130</name>
</gene>
<keyword evidence="1" id="KW-0812">Transmembrane</keyword>
<dbReference type="AlphaFoldDB" id="A0AA90PF89"/>
<keyword evidence="1" id="KW-0472">Membrane</keyword>
<name>A0AA90PF89_9BACI</name>